<feature type="domain" description="HTH gntR-type" evidence="4">
    <location>
        <begin position="1"/>
        <end position="65"/>
    </location>
</feature>
<dbReference type="InterPro" id="IPR000524">
    <property type="entry name" value="Tscrpt_reg_HTH_GntR"/>
</dbReference>
<evidence type="ECO:0000313" key="6">
    <source>
        <dbReference type="Proteomes" id="UP000192534"/>
    </source>
</evidence>
<dbReference type="Proteomes" id="UP000192534">
    <property type="component" value="Unassembled WGS sequence"/>
</dbReference>
<evidence type="ECO:0000259" key="4">
    <source>
        <dbReference type="PROSITE" id="PS50949"/>
    </source>
</evidence>
<dbReference type="PROSITE" id="PS50949">
    <property type="entry name" value="HTH_GNTR"/>
    <property type="match status" value="1"/>
</dbReference>
<dbReference type="EMBL" id="MVIH01000033">
    <property type="protein sequence ID" value="ORB47055.1"/>
    <property type="molecule type" value="Genomic_DNA"/>
</dbReference>
<dbReference type="OrthoDB" id="3252280at2"/>
<dbReference type="PANTHER" id="PTHR44846">
    <property type="entry name" value="MANNOSYL-D-GLYCERATE TRANSPORT/METABOLISM SYSTEM REPRESSOR MNGR-RELATED"/>
    <property type="match status" value="1"/>
</dbReference>
<dbReference type="InterPro" id="IPR036388">
    <property type="entry name" value="WH-like_DNA-bd_sf"/>
</dbReference>
<dbReference type="InterPro" id="IPR036390">
    <property type="entry name" value="WH_DNA-bd_sf"/>
</dbReference>
<dbReference type="SUPFAM" id="SSF64288">
    <property type="entry name" value="Chorismate lyase-like"/>
    <property type="match status" value="1"/>
</dbReference>
<dbReference type="SMART" id="SM00345">
    <property type="entry name" value="HTH_GNTR"/>
    <property type="match status" value="1"/>
</dbReference>
<dbReference type="PANTHER" id="PTHR44846:SF1">
    <property type="entry name" value="MANNOSYL-D-GLYCERATE TRANSPORT_METABOLISM SYSTEM REPRESSOR MNGR-RELATED"/>
    <property type="match status" value="1"/>
</dbReference>
<dbReference type="InterPro" id="IPR050679">
    <property type="entry name" value="Bact_HTH_transcr_reg"/>
</dbReference>
<evidence type="ECO:0000313" key="5">
    <source>
        <dbReference type="EMBL" id="ORB47055.1"/>
    </source>
</evidence>
<keyword evidence="2" id="KW-0238">DNA-binding</keyword>
<dbReference type="SMART" id="SM00866">
    <property type="entry name" value="UTRA"/>
    <property type="match status" value="1"/>
</dbReference>
<dbReference type="InterPro" id="IPR011663">
    <property type="entry name" value="UTRA"/>
</dbReference>
<dbReference type="GO" id="GO:0045892">
    <property type="term" value="P:negative regulation of DNA-templated transcription"/>
    <property type="evidence" value="ECO:0007669"/>
    <property type="project" value="TreeGrafter"/>
</dbReference>
<sequence>MYLVVAETLAAQIADMHVGTRLPPEDKLARQLGVSRLTARAALAELESRYLVLRRQGSGTFVSRRIDYTISRDNPPSWSASVRNAGRTPAIRTTSWRLDKPPVEVRRRMRIDARRQLLAVSRDRYVDDELVGFADSWLDPELLPDLPQTLDTTASLHDVLDRHYRLEPVRGWFGVAIDPAPPEVARHLRLHGHPPVIAIRSRTDAAARGHRPVELTISWLRADIFRVDVDFDTNP</sequence>
<accession>A0A1X0IJ22</accession>
<dbReference type="GO" id="GO:0003700">
    <property type="term" value="F:DNA-binding transcription factor activity"/>
    <property type="evidence" value="ECO:0007669"/>
    <property type="project" value="InterPro"/>
</dbReference>
<evidence type="ECO:0000256" key="2">
    <source>
        <dbReference type="ARBA" id="ARBA00023125"/>
    </source>
</evidence>
<name>A0A1X0IJ22_MYCRH</name>
<dbReference type="PRINTS" id="PR00035">
    <property type="entry name" value="HTHGNTR"/>
</dbReference>
<gene>
    <name evidence="5" type="ORF">BST42_28505</name>
</gene>
<proteinExistence type="predicted"/>
<dbReference type="Pfam" id="PF07702">
    <property type="entry name" value="UTRA"/>
    <property type="match status" value="1"/>
</dbReference>
<protein>
    <submittedName>
        <fullName evidence="5">GntR family transcriptional regulator</fullName>
    </submittedName>
</protein>
<reference evidence="5 6" key="1">
    <citation type="submission" date="2016-12" db="EMBL/GenBank/DDBJ databases">
        <title>The new phylogeny of genus Mycobacterium.</title>
        <authorList>
            <person name="Tortoli E."/>
            <person name="Trovato A."/>
            <person name="Cirillo D.M."/>
        </authorList>
    </citation>
    <scope>NUCLEOTIDE SEQUENCE [LARGE SCALE GENOMIC DNA]</scope>
    <source>
        <strain evidence="5 6">DSM 44223</strain>
    </source>
</reference>
<dbReference type="Gene3D" id="3.40.1410.10">
    <property type="entry name" value="Chorismate lyase-like"/>
    <property type="match status" value="1"/>
</dbReference>
<dbReference type="CDD" id="cd07377">
    <property type="entry name" value="WHTH_GntR"/>
    <property type="match status" value="1"/>
</dbReference>
<keyword evidence="3" id="KW-0804">Transcription</keyword>
<dbReference type="GO" id="GO:0003677">
    <property type="term" value="F:DNA binding"/>
    <property type="evidence" value="ECO:0007669"/>
    <property type="project" value="UniProtKB-KW"/>
</dbReference>
<dbReference type="Pfam" id="PF00392">
    <property type="entry name" value="GntR"/>
    <property type="match status" value="1"/>
</dbReference>
<keyword evidence="1" id="KW-0805">Transcription regulation</keyword>
<evidence type="ECO:0000256" key="3">
    <source>
        <dbReference type="ARBA" id="ARBA00023163"/>
    </source>
</evidence>
<organism evidence="5 6">
    <name type="scientific">Mycolicibacterium rhodesiae</name>
    <name type="common">Mycobacterium rhodesiae</name>
    <dbReference type="NCBI Taxonomy" id="36814"/>
    <lineage>
        <taxon>Bacteria</taxon>
        <taxon>Bacillati</taxon>
        <taxon>Actinomycetota</taxon>
        <taxon>Actinomycetes</taxon>
        <taxon>Mycobacteriales</taxon>
        <taxon>Mycobacteriaceae</taxon>
        <taxon>Mycolicibacterium</taxon>
    </lineage>
</organism>
<dbReference type="SUPFAM" id="SSF46785">
    <property type="entry name" value="Winged helix' DNA-binding domain"/>
    <property type="match status" value="1"/>
</dbReference>
<keyword evidence="6" id="KW-1185">Reference proteome</keyword>
<dbReference type="InterPro" id="IPR028978">
    <property type="entry name" value="Chorismate_lyase_/UTRA_dom_sf"/>
</dbReference>
<dbReference type="Gene3D" id="1.10.10.10">
    <property type="entry name" value="Winged helix-like DNA-binding domain superfamily/Winged helix DNA-binding domain"/>
    <property type="match status" value="1"/>
</dbReference>
<evidence type="ECO:0000256" key="1">
    <source>
        <dbReference type="ARBA" id="ARBA00023015"/>
    </source>
</evidence>
<dbReference type="AlphaFoldDB" id="A0A1X0IJ22"/>
<comment type="caution">
    <text evidence="5">The sequence shown here is derived from an EMBL/GenBank/DDBJ whole genome shotgun (WGS) entry which is preliminary data.</text>
</comment>